<dbReference type="SUPFAM" id="SSF63862">
    <property type="entry name" value="Thiamin pyrophosphokinase, substrate-binding domain"/>
    <property type="match status" value="1"/>
</dbReference>
<dbReference type="Gene3D" id="2.60.120.320">
    <property type="entry name" value="Thiamin pyrophosphokinase, thiamin-binding domain"/>
    <property type="match status" value="1"/>
</dbReference>
<dbReference type="InterPro" id="IPR006282">
    <property type="entry name" value="Thi_PPkinase"/>
</dbReference>
<dbReference type="InterPro" id="IPR007373">
    <property type="entry name" value="Thiamin_PyroPKinase_B1-bd"/>
</dbReference>
<dbReference type="Gene3D" id="3.40.50.10240">
    <property type="entry name" value="Thiamin pyrophosphokinase, catalytic domain"/>
    <property type="match status" value="1"/>
</dbReference>
<keyword evidence="4" id="KW-0067">ATP-binding</keyword>
<dbReference type="InterPro" id="IPR007371">
    <property type="entry name" value="TPK_catalytic"/>
</dbReference>
<evidence type="ECO:0000256" key="4">
    <source>
        <dbReference type="ARBA" id="ARBA00022840"/>
    </source>
</evidence>
<keyword evidence="3" id="KW-0418">Kinase</keyword>
<dbReference type="NCBIfam" id="TIGR01378">
    <property type="entry name" value="thi_PPkinase"/>
    <property type="match status" value="1"/>
</dbReference>
<reference evidence="7" key="1">
    <citation type="submission" date="2019-12" db="UniProtKB">
        <authorList>
            <consortium name="WormBaseParasite"/>
        </authorList>
    </citation>
    <scope>IDENTIFICATION</scope>
</reference>
<dbReference type="Pfam" id="PF04265">
    <property type="entry name" value="TPK_B1_binding"/>
    <property type="match status" value="1"/>
</dbReference>
<evidence type="ECO:0000259" key="5">
    <source>
        <dbReference type="SMART" id="SM00983"/>
    </source>
</evidence>
<dbReference type="PANTHER" id="PTHR13622:SF8">
    <property type="entry name" value="THIAMIN PYROPHOSPHOKINASE 1"/>
    <property type="match status" value="1"/>
</dbReference>
<organism evidence="6 7">
    <name type="scientific">Trichuris muris</name>
    <name type="common">Mouse whipworm</name>
    <dbReference type="NCBI Taxonomy" id="70415"/>
    <lineage>
        <taxon>Eukaryota</taxon>
        <taxon>Metazoa</taxon>
        <taxon>Ecdysozoa</taxon>
        <taxon>Nematoda</taxon>
        <taxon>Enoplea</taxon>
        <taxon>Dorylaimia</taxon>
        <taxon>Trichinellida</taxon>
        <taxon>Trichuridae</taxon>
        <taxon>Trichuris</taxon>
    </lineage>
</organism>
<sequence length="260" mass="28786">MNALKAKLQVWHPTKAFSCLPSCRFGLLILRGAPYCPCLQDTVQTLWRSALIKVAADGAGNLLHRMHSETFPMVPDAICGDLDSIANESLHFLSSKGAKVVKVEEQETTDFTKSVRLLVERASQLNLQLEMLIAVGGLCGRSDHMFGCVQSLFLHLDEHPELPIFLWHKESLVFLLPPGEHTIQFDKSLITGKCGLIPIGCTVKQVFTTGLRWELNGHSLAFGKLVSSSNEIVGNTVTVNTSDRLLFNLQLNTERLCRCT</sequence>
<dbReference type="FunFam" id="2.60.120.320:FF:000001">
    <property type="entry name" value="Thiamine pyrophosphokinase"/>
    <property type="match status" value="1"/>
</dbReference>
<dbReference type="SMART" id="SM00983">
    <property type="entry name" value="TPK_B1_binding"/>
    <property type="match status" value="1"/>
</dbReference>
<dbReference type="Proteomes" id="UP000046395">
    <property type="component" value="Unassembled WGS sequence"/>
</dbReference>
<evidence type="ECO:0000313" key="6">
    <source>
        <dbReference type="Proteomes" id="UP000046395"/>
    </source>
</evidence>
<evidence type="ECO:0000256" key="3">
    <source>
        <dbReference type="ARBA" id="ARBA00022777"/>
    </source>
</evidence>
<dbReference type="WBParaSite" id="TMUE_2000008237.1">
    <property type="protein sequence ID" value="TMUE_2000008237.1"/>
    <property type="gene ID" value="WBGene00289221"/>
</dbReference>
<dbReference type="CDD" id="cd07995">
    <property type="entry name" value="TPK"/>
    <property type="match status" value="1"/>
</dbReference>
<dbReference type="InterPro" id="IPR036371">
    <property type="entry name" value="TPK_B1-bd_sf"/>
</dbReference>
<keyword evidence="2" id="KW-0547">Nucleotide-binding</keyword>
<dbReference type="GO" id="GO:0004788">
    <property type="term" value="F:thiamine diphosphokinase activity"/>
    <property type="evidence" value="ECO:0007669"/>
    <property type="project" value="InterPro"/>
</dbReference>
<dbReference type="GO" id="GO:0030975">
    <property type="term" value="F:thiamine binding"/>
    <property type="evidence" value="ECO:0007669"/>
    <property type="project" value="InterPro"/>
</dbReference>
<evidence type="ECO:0000256" key="2">
    <source>
        <dbReference type="ARBA" id="ARBA00022741"/>
    </source>
</evidence>
<dbReference type="GO" id="GO:0006772">
    <property type="term" value="P:thiamine metabolic process"/>
    <property type="evidence" value="ECO:0007669"/>
    <property type="project" value="InterPro"/>
</dbReference>
<dbReference type="GO" id="GO:0009229">
    <property type="term" value="P:thiamine diphosphate biosynthetic process"/>
    <property type="evidence" value="ECO:0007669"/>
    <property type="project" value="InterPro"/>
</dbReference>
<dbReference type="Pfam" id="PF04263">
    <property type="entry name" value="TPK_catalytic"/>
    <property type="match status" value="1"/>
</dbReference>
<name>A0A5S6QN00_TRIMR</name>
<feature type="domain" description="Thiamin pyrophosphokinase thiamin-binding" evidence="5">
    <location>
        <begin position="179"/>
        <end position="246"/>
    </location>
</feature>
<dbReference type="SUPFAM" id="SSF63999">
    <property type="entry name" value="Thiamin pyrophosphokinase, catalytic domain"/>
    <property type="match status" value="1"/>
</dbReference>
<proteinExistence type="predicted"/>
<keyword evidence="6" id="KW-1185">Reference proteome</keyword>
<dbReference type="InterPro" id="IPR036759">
    <property type="entry name" value="TPK_catalytic_sf"/>
</dbReference>
<evidence type="ECO:0000256" key="1">
    <source>
        <dbReference type="ARBA" id="ARBA00022679"/>
    </source>
</evidence>
<keyword evidence="1" id="KW-0808">Transferase</keyword>
<dbReference type="AlphaFoldDB" id="A0A5S6QN00"/>
<dbReference type="STRING" id="70415.A0A5S6QN00"/>
<dbReference type="GO" id="GO:0016301">
    <property type="term" value="F:kinase activity"/>
    <property type="evidence" value="ECO:0007669"/>
    <property type="project" value="UniProtKB-KW"/>
</dbReference>
<dbReference type="PANTHER" id="PTHR13622">
    <property type="entry name" value="THIAMIN PYROPHOSPHOKINASE"/>
    <property type="match status" value="1"/>
</dbReference>
<evidence type="ECO:0000313" key="7">
    <source>
        <dbReference type="WBParaSite" id="TMUE_2000008237.1"/>
    </source>
</evidence>
<dbReference type="GO" id="GO:0005524">
    <property type="term" value="F:ATP binding"/>
    <property type="evidence" value="ECO:0007669"/>
    <property type="project" value="UniProtKB-KW"/>
</dbReference>
<protein>
    <submittedName>
        <fullName evidence="7">Thiamine diphosphokinase</fullName>
    </submittedName>
</protein>
<accession>A0A5S6QN00</accession>